<comment type="caution">
    <text evidence="2">The sequence shown here is derived from an EMBL/GenBank/DDBJ whole genome shotgun (WGS) entry which is preliminary data.</text>
</comment>
<keyword evidence="3" id="KW-1185">Reference proteome</keyword>
<dbReference type="EMBL" id="JAIWYP010000007">
    <property type="protein sequence ID" value="KAH3798595.1"/>
    <property type="molecule type" value="Genomic_DNA"/>
</dbReference>
<accession>A0A9D4FH16</accession>
<gene>
    <name evidence="2" type="ORF">DPMN_152195</name>
</gene>
<name>A0A9D4FH16_DREPO</name>
<reference evidence="2" key="2">
    <citation type="submission" date="2020-11" db="EMBL/GenBank/DDBJ databases">
        <authorList>
            <person name="McCartney M.A."/>
            <person name="Auch B."/>
            <person name="Kono T."/>
            <person name="Mallez S."/>
            <person name="Becker A."/>
            <person name="Gohl D.M."/>
            <person name="Silverstein K.A.T."/>
            <person name="Koren S."/>
            <person name="Bechman K.B."/>
            <person name="Herman A."/>
            <person name="Abrahante J.E."/>
            <person name="Garbe J."/>
        </authorList>
    </citation>
    <scope>NUCLEOTIDE SEQUENCE</scope>
    <source>
        <strain evidence="2">Duluth1</strain>
        <tissue evidence="2">Whole animal</tissue>
    </source>
</reference>
<sequence>MTAKGRRKRLKFPGRDLPINKHAQWLVHTILSYATRLQPPFPEESEFDWWSQYHTTLRKRERERENEREREREREERSRRERESERRERARGAADRDGERARAL</sequence>
<dbReference type="Proteomes" id="UP000828390">
    <property type="component" value="Unassembled WGS sequence"/>
</dbReference>
<feature type="region of interest" description="Disordered" evidence="1">
    <location>
        <begin position="56"/>
        <end position="104"/>
    </location>
</feature>
<reference evidence="2" key="1">
    <citation type="journal article" date="2019" name="bioRxiv">
        <title>The Genome of the Zebra Mussel, Dreissena polymorpha: A Resource for Invasive Species Research.</title>
        <authorList>
            <person name="McCartney M.A."/>
            <person name="Auch B."/>
            <person name="Kono T."/>
            <person name="Mallez S."/>
            <person name="Zhang Y."/>
            <person name="Obille A."/>
            <person name="Becker A."/>
            <person name="Abrahante J.E."/>
            <person name="Garbe J."/>
            <person name="Badalamenti J.P."/>
            <person name="Herman A."/>
            <person name="Mangelson H."/>
            <person name="Liachko I."/>
            <person name="Sullivan S."/>
            <person name="Sone E.D."/>
            <person name="Koren S."/>
            <person name="Silverstein K.A.T."/>
            <person name="Beckman K.B."/>
            <person name="Gohl D.M."/>
        </authorList>
    </citation>
    <scope>NUCLEOTIDE SEQUENCE</scope>
    <source>
        <strain evidence="2">Duluth1</strain>
        <tissue evidence="2">Whole animal</tissue>
    </source>
</reference>
<evidence type="ECO:0000256" key="1">
    <source>
        <dbReference type="SAM" id="MobiDB-lite"/>
    </source>
</evidence>
<organism evidence="2 3">
    <name type="scientific">Dreissena polymorpha</name>
    <name type="common">Zebra mussel</name>
    <name type="synonym">Mytilus polymorpha</name>
    <dbReference type="NCBI Taxonomy" id="45954"/>
    <lineage>
        <taxon>Eukaryota</taxon>
        <taxon>Metazoa</taxon>
        <taxon>Spiralia</taxon>
        <taxon>Lophotrochozoa</taxon>
        <taxon>Mollusca</taxon>
        <taxon>Bivalvia</taxon>
        <taxon>Autobranchia</taxon>
        <taxon>Heteroconchia</taxon>
        <taxon>Euheterodonta</taxon>
        <taxon>Imparidentia</taxon>
        <taxon>Neoheterodontei</taxon>
        <taxon>Myida</taxon>
        <taxon>Dreissenoidea</taxon>
        <taxon>Dreissenidae</taxon>
        <taxon>Dreissena</taxon>
    </lineage>
</organism>
<dbReference type="AlphaFoldDB" id="A0A9D4FH16"/>
<protein>
    <submittedName>
        <fullName evidence="2">Uncharacterized protein</fullName>
    </submittedName>
</protein>
<evidence type="ECO:0000313" key="2">
    <source>
        <dbReference type="EMBL" id="KAH3798595.1"/>
    </source>
</evidence>
<feature type="compositionally biased region" description="Basic and acidic residues" evidence="1">
    <location>
        <begin position="58"/>
        <end position="104"/>
    </location>
</feature>
<proteinExistence type="predicted"/>
<evidence type="ECO:0000313" key="3">
    <source>
        <dbReference type="Proteomes" id="UP000828390"/>
    </source>
</evidence>